<name>A0AAW1UP94_9CUCU</name>
<dbReference type="Proteomes" id="UP001431783">
    <property type="component" value="Unassembled WGS sequence"/>
</dbReference>
<reference evidence="5 6" key="1">
    <citation type="submission" date="2023-03" db="EMBL/GenBank/DDBJ databases">
        <title>Genome insight into feeding habits of ladybird beetles.</title>
        <authorList>
            <person name="Li H.-S."/>
            <person name="Huang Y.-H."/>
            <person name="Pang H."/>
        </authorList>
    </citation>
    <scope>NUCLEOTIDE SEQUENCE [LARGE SCALE GENOMIC DNA]</scope>
    <source>
        <strain evidence="5">SYSU_2023b</strain>
        <tissue evidence="5">Whole body</tissue>
    </source>
</reference>
<evidence type="ECO:0000259" key="3">
    <source>
        <dbReference type="PROSITE" id="PS51673"/>
    </source>
</evidence>
<dbReference type="Pfam" id="PF12752">
    <property type="entry name" value="SUZ"/>
    <property type="match status" value="1"/>
</dbReference>
<evidence type="ECO:0000256" key="1">
    <source>
        <dbReference type="ARBA" id="ARBA00007124"/>
    </source>
</evidence>
<comment type="similarity">
    <text evidence="1">Belongs to the SZRD1 family.</text>
</comment>
<evidence type="ECO:0000313" key="6">
    <source>
        <dbReference type="Proteomes" id="UP001431783"/>
    </source>
</evidence>
<sequence length="154" mass="17777">MASDRNLELLDSWEELEDTDVLEQNFRKLIGPNRSLDEKSNGINSGVSRTPVRLILTGDDAFRSTPPEPTVKILKRPSKHVQNNCDTKVFQPKKTLQQREQEYAEARLRILGESSSDKNDERFCIINKQKSEEIYYVIRQPKGPDGTRGFTIRR</sequence>
<dbReference type="PROSITE" id="PS51673">
    <property type="entry name" value="SUZ"/>
    <property type="match status" value="1"/>
</dbReference>
<dbReference type="Pfam" id="PF12901">
    <property type="entry name" value="SUZ-C"/>
    <property type="match status" value="1"/>
</dbReference>
<feature type="domain" description="SUZ-C" evidence="4">
    <location>
        <begin position="99"/>
        <end position="154"/>
    </location>
</feature>
<protein>
    <recommendedName>
        <fullName evidence="2">SUZ RNA-binding domain-containing</fullName>
    </recommendedName>
</protein>
<proteinExistence type="inferred from homology"/>
<comment type="caution">
    <text evidence="5">The sequence shown here is derived from an EMBL/GenBank/DDBJ whole genome shotgun (WGS) entry which is preliminary data.</text>
</comment>
<dbReference type="PANTHER" id="PTHR31796:SF2">
    <property type="entry name" value="SUZ DOMAIN-CONTAINING PROTEIN 1"/>
    <property type="match status" value="1"/>
</dbReference>
<evidence type="ECO:0000256" key="2">
    <source>
        <dbReference type="ARBA" id="ARBA00044802"/>
    </source>
</evidence>
<dbReference type="PROSITE" id="PS51938">
    <property type="entry name" value="SUZ_C"/>
    <property type="match status" value="1"/>
</dbReference>
<organism evidence="5 6">
    <name type="scientific">Henosepilachna vigintioctopunctata</name>
    <dbReference type="NCBI Taxonomy" id="420089"/>
    <lineage>
        <taxon>Eukaryota</taxon>
        <taxon>Metazoa</taxon>
        <taxon>Ecdysozoa</taxon>
        <taxon>Arthropoda</taxon>
        <taxon>Hexapoda</taxon>
        <taxon>Insecta</taxon>
        <taxon>Pterygota</taxon>
        <taxon>Neoptera</taxon>
        <taxon>Endopterygota</taxon>
        <taxon>Coleoptera</taxon>
        <taxon>Polyphaga</taxon>
        <taxon>Cucujiformia</taxon>
        <taxon>Coccinelloidea</taxon>
        <taxon>Coccinellidae</taxon>
        <taxon>Epilachninae</taxon>
        <taxon>Epilachnini</taxon>
        <taxon>Henosepilachna</taxon>
    </lineage>
</organism>
<dbReference type="AlphaFoldDB" id="A0AAW1UP94"/>
<dbReference type="PANTHER" id="PTHR31796">
    <property type="entry name" value="SUZ DOMAIN-CONTAINING PROTEIN 1"/>
    <property type="match status" value="1"/>
</dbReference>
<feature type="domain" description="SUZ" evidence="3">
    <location>
        <begin position="49"/>
        <end position="115"/>
    </location>
</feature>
<evidence type="ECO:0000259" key="4">
    <source>
        <dbReference type="PROSITE" id="PS51938"/>
    </source>
</evidence>
<dbReference type="InterPro" id="IPR039228">
    <property type="entry name" value="SZRD1"/>
</dbReference>
<keyword evidence="6" id="KW-1185">Reference proteome</keyword>
<dbReference type="EMBL" id="JARQZJ010000091">
    <property type="protein sequence ID" value="KAK9883003.1"/>
    <property type="molecule type" value="Genomic_DNA"/>
</dbReference>
<dbReference type="InterPro" id="IPR024771">
    <property type="entry name" value="SUZ"/>
</dbReference>
<dbReference type="InterPro" id="IPR024642">
    <property type="entry name" value="SUZ-C"/>
</dbReference>
<accession>A0AAW1UP94</accession>
<gene>
    <name evidence="5" type="ORF">WA026_001216</name>
</gene>
<evidence type="ECO:0000313" key="5">
    <source>
        <dbReference type="EMBL" id="KAK9883003.1"/>
    </source>
</evidence>